<dbReference type="STRING" id="1618484.UR56_C0029G0005"/>
<evidence type="ECO:0000313" key="1">
    <source>
        <dbReference type="EMBL" id="KKP60146.1"/>
    </source>
</evidence>
<dbReference type="InterPro" id="IPR029060">
    <property type="entry name" value="PIN-like_dom_sf"/>
</dbReference>
<dbReference type="Proteomes" id="UP000034004">
    <property type="component" value="Unassembled WGS sequence"/>
</dbReference>
<evidence type="ECO:0000313" key="2">
    <source>
        <dbReference type="Proteomes" id="UP000034004"/>
    </source>
</evidence>
<evidence type="ECO:0008006" key="3">
    <source>
        <dbReference type="Google" id="ProtNLM"/>
    </source>
</evidence>
<gene>
    <name evidence="1" type="ORF">UR56_C0029G0005</name>
</gene>
<organism evidence="1 2">
    <name type="scientific">Candidatus Roizmanbacteria bacterium GW2011_GWC2_34_23</name>
    <dbReference type="NCBI Taxonomy" id="1618484"/>
    <lineage>
        <taxon>Bacteria</taxon>
        <taxon>Candidatus Roizmaniibacteriota</taxon>
    </lineage>
</organism>
<sequence>MPIYYIDANYFLRFILKDNLAQWKIANNYFEKAKQEKIKLVFLTEVILEIEYVMRKVYKLNRKLIFKYISTLSFEISLIDIFRQEYRFC</sequence>
<name>A0A0G0B8Z3_9BACT</name>
<proteinExistence type="predicted"/>
<protein>
    <recommendedName>
        <fullName evidence="3">PIN domain-containing protein</fullName>
    </recommendedName>
</protein>
<dbReference type="EMBL" id="LBPR01000029">
    <property type="protein sequence ID" value="KKP60146.1"/>
    <property type="molecule type" value="Genomic_DNA"/>
</dbReference>
<comment type="caution">
    <text evidence="1">The sequence shown here is derived from an EMBL/GenBank/DDBJ whole genome shotgun (WGS) entry which is preliminary data.</text>
</comment>
<dbReference type="SUPFAM" id="SSF88723">
    <property type="entry name" value="PIN domain-like"/>
    <property type="match status" value="1"/>
</dbReference>
<accession>A0A0G0B8Z3</accession>
<reference evidence="1 2" key="1">
    <citation type="journal article" date="2015" name="Nature">
        <title>rRNA introns, odd ribosomes, and small enigmatic genomes across a large radiation of phyla.</title>
        <authorList>
            <person name="Brown C.T."/>
            <person name="Hug L.A."/>
            <person name="Thomas B.C."/>
            <person name="Sharon I."/>
            <person name="Castelle C.J."/>
            <person name="Singh A."/>
            <person name="Wilkins M.J."/>
            <person name="Williams K.H."/>
            <person name="Banfield J.F."/>
        </authorList>
    </citation>
    <scope>NUCLEOTIDE SEQUENCE [LARGE SCALE GENOMIC DNA]</scope>
</reference>
<dbReference type="AlphaFoldDB" id="A0A0G0B8Z3"/>